<dbReference type="EMBL" id="JBJQOH010000005">
    <property type="protein sequence ID" value="KAL3686490.1"/>
    <property type="molecule type" value="Genomic_DNA"/>
</dbReference>
<reference evidence="2 3" key="1">
    <citation type="submission" date="2024-09" db="EMBL/GenBank/DDBJ databases">
        <title>Chromosome-scale assembly of Riccia sorocarpa.</title>
        <authorList>
            <person name="Paukszto L."/>
        </authorList>
    </citation>
    <scope>NUCLEOTIDE SEQUENCE [LARGE SCALE GENOMIC DNA]</scope>
    <source>
        <strain evidence="2">LP-2024</strain>
        <tissue evidence="2">Aerial parts of the thallus</tissue>
    </source>
</reference>
<evidence type="ECO:0000313" key="3">
    <source>
        <dbReference type="Proteomes" id="UP001633002"/>
    </source>
</evidence>
<sequence>MFDNRENVETFEQQDIVFAAASSSFRDANLTSFQARKAEREAVGKLRRPLVERTNTSPGEARSANVSPECKKPQKQTLTEGDKPGSTANPLRPGVNGTGPTKPNRGAEIPSYAGVAAAFGGIGRKPGDMRTRDNEAWRQARERRERFFSSATRSEQCIHKNREKV</sequence>
<dbReference type="AlphaFoldDB" id="A0ABD3H4R0"/>
<evidence type="ECO:0000256" key="1">
    <source>
        <dbReference type="SAM" id="MobiDB-lite"/>
    </source>
</evidence>
<name>A0ABD3H4R0_9MARC</name>
<accession>A0ABD3H4R0</accession>
<comment type="caution">
    <text evidence="2">The sequence shown here is derived from an EMBL/GenBank/DDBJ whole genome shotgun (WGS) entry which is preliminary data.</text>
</comment>
<dbReference type="Proteomes" id="UP001633002">
    <property type="component" value="Unassembled WGS sequence"/>
</dbReference>
<gene>
    <name evidence="2" type="ORF">R1sor_009064</name>
</gene>
<evidence type="ECO:0000313" key="2">
    <source>
        <dbReference type="EMBL" id="KAL3686490.1"/>
    </source>
</evidence>
<feature type="region of interest" description="Disordered" evidence="1">
    <location>
        <begin position="34"/>
        <end position="110"/>
    </location>
</feature>
<proteinExistence type="predicted"/>
<keyword evidence="3" id="KW-1185">Reference proteome</keyword>
<protein>
    <submittedName>
        <fullName evidence="2">Uncharacterized protein</fullName>
    </submittedName>
</protein>
<organism evidence="2 3">
    <name type="scientific">Riccia sorocarpa</name>
    <dbReference type="NCBI Taxonomy" id="122646"/>
    <lineage>
        <taxon>Eukaryota</taxon>
        <taxon>Viridiplantae</taxon>
        <taxon>Streptophyta</taxon>
        <taxon>Embryophyta</taxon>
        <taxon>Marchantiophyta</taxon>
        <taxon>Marchantiopsida</taxon>
        <taxon>Marchantiidae</taxon>
        <taxon>Marchantiales</taxon>
        <taxon>Ricciaceae</taxon>
        <taxon>Riccia</taxon>
    </lineage>
</organism>